<dbReference type="OrthoDB" id="5291101at2"/>
<evidence type="ECO:0000256" key="3">
    <source>
        <dbReference type="ARBA" id="ARBA00022676"/>
    </source>
</evidence>
<protein>
    <submittedName>
        <fullName evidence="7">Glycosyl transferase</fullName>
    </submittedName>
</protein>
<evidence type="ECO:0000313" key="8">
    <source>
        <dbReference type="Proteomes" id="UP000266206"/>
    </source>
</evidence>
<dbReference type="GO" id="GO:0016757">
    <property type="term" value="F:glycosyltransferase activity"/>
    <property type="evidence" value="ECO:0007669"/>
    <property type="project" value="UniProtKB-KW"/>
</dbReference>
<dbReference type="EMBL" id="NQYH01000009">
    <property type="protein sequence ID" value="RIY40429.1"/>
    <property type="molecule type" value="Genomic_DNA"/>
</dbReference>
<dbReference type="InterPro" id="IPR029044">
    <property type="entry name" value="Nucleotide-diphossugar_trans"/>
</dbReference>
<sequence>MPTLNEASGITNALTALQPLRERGVQIIVADGGSTDCTLKLAAPKADIVIRCSPGRASQMNAGATHATAPILLFLHADTVLPAHADTIVFDALNGEPGWGRFDVRITGKHPMLKVVAMLMNVRSRLTAIATGDQAIFINRSLFDEVAGFPNQPLMEDIELCKRLRQLRRPACLFTKVETSGRRWETRGVWKTILLMWRLRWRYWRGVPATELAKEYR</sequence>
<dbReference type="RefSeq" id="WP_119516522.1">
    <property type="nucleotide sequence ID" value="NZ_NQYH01000009.1"/>
</dbReference>
<keyword evidence="4 7" id="KW-0808">Transferase</keyword>
<dbReference type="SUPFAM" id="SSF53448">
    <property type="entry name" value="Nucleotide-diphospho-sugar transferases"/>
    <property type="match status" value="1"/>
</dbReference>
<dbReference type="InterPro" id="IPR001173">
    <property type="entry name" value="Glyco_trans_2-like"/>
</dbReference>
<dbReference type="Gene3D" id="3.90.550.10">
    <property type="entry name" value="Spore Coat Polysaccharide Biosynthesis Protein SpsA, Chain A"/>
    <property type="match status" value="1"/>
</dbReference>
<evidence type="ECO:0000313" key="7">
    <source>
        <dbReference type="EMBL" id="RIY40429.1"/>
    </source>
</evidence>
<dbReference type="CDD" id="cd02522">
    <property type="entry name" value="GT_2_like_a"/>
    <property type="match status" value="1"/>
</dbReference>
<evidence type="ECO:0000256" key="4">
    <source>
        <dbReference type="ARBA" id="ARBA00022679"/>
    </source>
</evidence>
<dbReference type="InterPro" id="IPR026461">
    <property type="entry name" value="Trfase_2_rSAM/seldom_assoc"/>
</dbReference>
<dbReference type="PANTHER" id="PTHR43646:SF2">
    <property type="entry name" value="GLYCOSYLTRANSFERASE 2-LIKE DOMAIN-CONTAINING PROTEIN"/>
    <property type="match status" value="1"/>
</dbReference>
<organism evidence="7 8">
    <name type="scientific">Neopusillimonas maritima</name>
    <dbReference type="NCBI Taxonomy" id="2026239"/>
    <lineage>
        <taxon>Bacteria</taxon>
        <taxon>Pseudomonadati</taxon>
        <taxon>Pseudomonadota</taxon>
        <taxon>Betaproteobacteria</taxon>
        <taxon>Burkholderiales</taxon>
        <taxon>Alcaligenaceae</taxon>
        <taxon>Neopusillimonas</taxon>
    </lineage>
</organism>
<gene>
    <name evidence="7" type="ORF">CJP73_10950</name>
</gene>
<keyword evidence="2" id="KW-1003">Cell membrane</keyword>
<dbReference type="AlphaFoldDB" id="A0A3A1YT52"/>
<comment type="caution">
    <text evidence="7">The sequence shown here is derived from an EMBL/GenBank/DDBJ whole genome shotgun (WGS) entry which is preliminary data.</text>
</comment>
<dbReference type="Proteomes" id="UP000266206">
    <property type="component" value="Unassembled WGS sequence"/>
</dbReference>
<dbReference type="NCBIfam" id="TIGR04283">
    <property type="entry name" value="glyco_like_mftF"/>
    <property type="match status" value="1"/>
</dbReference>
<dbReference type="GO" id="GO:0005886">
    <property type="term" value="C:plasma membrane"/>
    <property type="evidence" value="ECO:0007669"/>
    <property type="project" value="UniProtKB-SubCell"/>
</dbReference>
<reference evidence="7 8" key="1">
    <citation type="submission" date="2017-08" db="EMBL/GenBank/DDBJ databases">
        <title>Pusillimonas indicus sp. nov., a member of the family Alcaligenaceae isolated from surface seawater.</title>
        <authorList>
            <person name="Li J."/>
        </authorList>
    </citation>
    <scope>NUCLEOTIDE SEQUENCE [LARGE SCALE GENOMIC DNA]</scope>
    <source>
        <strain evidence="7 8">L52-1-41</strain>
    </source>
</reference>
<feature type="domain" description="Glycosyltransferase 2-like" evidence="6">
    <location>
        <begin position="1"/>
        <end position="94"/>
    </location>
</feature>
<keyword evidence="5" id="KW-0472">Membrane</keyword>
<evidence type="ECO:0000256" key="1">
    <source>
        <dbReference type="ARBA" id="ARBA00004236"/>
    </source>
</evidence>
<accession>A0A3A1YT52</accession>
<evidence type="ECO:0000259" key="6">
    <source>
        <dbReference type="Pfam" id="PF00535"/>
    </source>
</evidence>
<comment type="subcellular location">
    <subcellularLocation>
        <location evidence="1">Cell membrane</location>
    </subcellularLocation>
</comment>
<dbReference type="PANTHER" id="PTHR43646">
    <property type="entry name" value="GLYCOSYLTRANSFERASE"/>
    <property type="match status" value="1"/>
</dbReference>
<evidence type="ECO:0000256" key="2">
    <source>
        <dbReference type="ARBA" id="ARBA00022475"/>
    </source>
</evidence>
<evidence type="ECO:0000256" key="5">
    <source>
        <dbReference type="ARBA" id="ARBA00023136"/>
    </source>
</evidence>
<proteinExistence type="predicted"/>
<keyword evidence="3" id="KW-0328">Glycosyltransferase</keyword>
<name>A0A3A1YT52_9BURK</name>
<dbReference type="Pfam" id="PF00535">
    <property type="entry name" value="Glycos_transf_2"/>
    <property type="match status" value="1"/>
</dbReference>